<evidence type="ECO:0000313" key="3">
    <source>
        <dbReference type="EMBL" id="TKR25475.1"/>
    </source>
</evidence>
<keyword evidence="4" id="KW-1185">Reference proteome</keyword>
<evidence type="ECO:0000259" key="2">
    <source>
        <dbReference type="Pfam" id="PF01882"/>
    </source>
</evidence>
<organism evidence="3 4">
    <name type="scientific">Natronomonas salsuginis</name>
    <dbReference type="NCBI Taxonomy" id="2217661"/>
    <lineage>
        <taxon>Archaea</taxon>
        <taxon>Methanobacteriati</taxon>
        <taxon>Methanobacteriota</taxon>
        <taxon>Stenosarchaea group</taxon>
        <taxon>Halobacteria</taxon>
        <taxon>Halobacteriales</taxon>
        <taxon>Natronomonadaceae</taxon>
        <taxon>Natronomonas</taxon>
    </lineage>
</organism>
<dbReference type="RefSeq" id="WP_137276474.1">
    <property type="nucleotide sequence ID" value="NZ_QKNX01000003.1"/>
</dbReference>
<dbReference type="PANTHER" id="PTHR33608">
    <property type="entry name" value="BLL2464 PROTEIN"/>
    <property type="match status" value="1"/>
</dbReference>
<dbReference type="OrthoDB" id="3263at2157"/>
<dbReference type="EMBL" id="QKNX01000003">
    <property type="protein sequence ID" value="TKR25475.1"/>
    <property type="molecule type" value="Genomic_DNA"/>
</dbReference>
<evidence type="ECO:0000256" key="1">
    <source>
        <dbReference type="SAM" id="MobiDB-lite"/>
    </source>
</evidence>
<feature type="domain" description="DUF58" evidence="2">
    <location>
        <begin position="201"/>
        <end position="291"/>
    </location>
</feature>
<protein>
    <submittedName>
        <fullName evidence="3">DUF58 domain-containing protein</fullName>
    </submittedName>
</protein>
<sequence>MDLTRRSWVLAATGLTLAALAVLFARSQLLYGAAAVGAFLMYRQLRYLDAVRMVGDTLAVEQSVTSNHVDTDGETVVTLSARLSRPTPLGVTVTAIPPLFADGPAMEERTIHIEAGDRSTETTFDVNWPVVGRGTFSAPQVTTEDRFGLFRSAFERGTEPTVTVDPRIPRNVHIGEGGTQVTAAFGGHRSDRHGRGIDPAELRQYVPGDSVSNIDWKATARLDYPHVREYEVETDQQTILFVDQRGSMGVGSEGRTKLDYLREVALTVVGNAQRLSDPLGVAGIGPEGTTRWNSPSTDPAAYDAARTTLHDLEAIGTPDGDPSDEHTHSVSASRRKATLLAGDGSQFSSRIRPFLDDASGYVQQLAAEPLFETVRTRLTQLSSGSWILLFADDTARAELREAAKLGANEGAGVVVFMTPSVLFERDGLVDLDTAYDEYVDFEEFRRELSRIDGVSAFEVAPSDRIEAVLTAGRRRR</sequence>
<accession>A0A4U5JAB3</accession>
<gene>
    <name evidence="3" type="ORF">DM868_08605</name>
</gene>
<evidence type="ECO:0000313" key="4">
    <source>
        <dbReference type="Proteomes" id="UP000308037"/>
    </source>
</evidence>
<comment type="caution">
    <text evidence="3">The sequence shown here is derived from an EMBL/GenBank/DDBJ whole genome shotgun (WGS) entry which is preliminary data.</text>
</comment>
<dbReference type="AlphaFoldDB" id="A0A4U5JAB3"/>
<dbReference type="PANTHER" id="PTHR33608:SF6">
    <property type="entry name" value="BLL2464 PROTEIN"/>
    <property type="match status" value="1"/>
</dbReference>
<proteinExistence type="predicted"/>
<reference evidence="3 4" key="1">
    <citation type="submission" date="2019-04" db="EMBL/GenBank/DDBJ databases">
        <title>Natronomonas sp. F20-122 a newhaloarchaeon isolated from a saline saltern of Isla Bacuta, Huelva, Spain.</title>
        <authorList>
            <person name="Duran-Viseras A."/>
            <person name="Sanchez-Porro C."/>
            <person name="Ventosa A."/>
        </authorList>
    </citation>
    <scope>NUCLEOTIDE SEQUENCE [LARGE SCALE GENOMIC DNA]</scope>
    <source>
        <strain evidence="3 4">F20-122</strain>
    </source>
</reference>
<dbReference type="PROSITE" id="PS51318">
    <property type="entry name" value="TAT"/>
    <property type="match status" value="1"/>
</dbReference>
<dbReference type="Pfam" id="PF01882">
    <property type="entry name" value="DUF58"/>
    <property type="match status" value="1"/>
</dbReference>
<dbReference type="InterPro" id="IPR002881">
    <property type="entry name" value="DUF58"/>
</dbReference>
<dbReference type="Proteomes" id="UP000308037">
    <property type="component" value="Unassembled WGS sequence"/>
</dbReference>
<dbReference type="InterPro" id="IPR006311">
    <property type="entry name" value="TAT_signal"/>
</dbReference>
<feature type="region of interest" description="Disordered" evidence="1">
    <location>
        <begin position="314"/>
        <end position="333"/>
    </location>
</feature>
<name>A0A4U5JAB3_9EURY</name>